<dbReference type="Proteomes" id="UP001430755">
    <property type="component" value="Unassembled WGS sequence"/>
</dbReference>
<evidence type="ECO:0000256" key="4">
    <source>
        <dbReference type="ARBA" id="ARBA00022723"/>
    </source>
</evidence>
<dbReference type="InterPro" id="IPR006656">
    <property type="entry name" value="Mopterin_OxRdtase"/>
</dbReference>
<dbReference type="InterPro" id="IPR050612">
    <property type="entry name" value="Prok_Mopterin_Oxidored"/>
</dbReference>
<dbReference type="NCBIfam" id="TIGR01409">
    <property type="entry name" value="TAT_signal_seq"/>
    <property type="match status" value="1"/>
</dbReference>
<organism evidence="10 11">
    <name type="scientific">Adlercreutzia faecimuris</name>
    <dbReference type="NCBI Taxonomy" id="2897341"/>
    <lineage>
        <taxon>Bacteria</taxon>
        <taxon>Bacillati</taxon>
        <taxon>Actinomycetota</taxon>
        <taxon>Coriobacteriia</taxon>
        <taxon>Eggerthellales</taxon>
        <taxon>Eggerthellaceae</taxon>
        <taxon>Adlercreutzia</taxon>
    </lineage>
</organism>
<dbReference type="PROSITE" id="PS51669">
    <property type="entry name" value="4FE4S_MOW_BIS_MGD"/>
    <property type="match status" value="1"/>
</dbReference>
<dbReference type="Gene3D" id="3.40.50.12440">
    <property type="match status" value="1"/>
</dbReference>
<protein>
    <submittedName>
        <fullName evidence="10">Molybdopterin-dependent oxidoreductase</fullName>
    </submittedName>
</protein>
<evidence type="ECO:0000259" key="9">
    <source>
        <dbReference type="PROSITE" id="PS51669"/>
    </source>
</evidence>
<dbReference type="PANTHER" id="PTHR43742">
    <property type="entry name" value="TRIMETHYLAMINE-N-OXIDE REDUCTASE"/>
    <property type="match status" value="1"/>
</dbReference>
<comment type="cofactor">
    <cofactor evidence="1">
        <name>Mo-bis(molybdopterin guanine dinucleotide)</name>
        <dbReference type="ChEBI" id="CHEBI:60539"/>
    </cofactor>
</comment>
<keyword evidence="4" id="KW-0479">Metal-binding</keyword>
<dbReference type="InterPro" id="IPR006657">
    <property type="entry name" value="MoPterin_dinucl-bd_dom"/>
</dbReference>
<dbReference type="EMBL" id="JAJMLW010000001">
    <property type="protein sequence ID" value="MCI2240846.1"/>
    <property type="molecule type" value="Genomic_DNA"/>
</dbReference>
<dbReference type="NCBIfam" id="TIGR02166">
    <property type="entry name" value="dmsA_ynfE"/>
    <property type="match status" value="1"/>
</dbReference>
<evidence type="ECO:0000256" key="5">
    <source>
        <dbReference type="ARBA" id="ARBA00022729"/>
    </source>
</evidence>
<keyword evidence="11" id="KW-1185">Reference proteome</keyword>
<evidence type="ECO:0000256" key="8">
    <source>
        <dbReference type="ARBA" id="ARBA00023014"/>
    </source>
</evidence>
<dbReference type="InterPro" id="IPR009010">
    <property type="entry name" value="Asp_de-COase-like_dom_sf"/>
</dbReference>
<gene>
    <name evidence="10" type="ORF">LPT13_00535</name>
</gene>
<dbReference type="InterPro" id="IPR011888">
    <property type="entry name" value="Anaer_DMSO_reductase"/>
</dbReference>
<dbReference type="PANTHER" id="PTHR43742:SF8">
    <property type="entry name" value="ANAEROBIC DIMETHYL SULFOXIDE REDUCTASE, SUBUNIT A"/>
    <property type="match status" value="1"/>
</dbReference>
<accession>A0ABS9WDA1</accession>
<dbReference type="Gene3D" id="2.40.40.20">
    <property type="match status" value="1"/>
</dbReference>
<comment type="similarity">
    <text evidence="2">Belongs to the prokaryotic molybdopterin-containing oxidoreductase family.</text>
</comment>
<dbReference type="InterPro" id="IPR006311">
    <property type="entry name" value="TAT_signal"/>
</dbReference>
<dbReference type="PROSITE" id="PS00932">
    <property type="entry name" value="MOLYBDOPTERIN_PROK_3"/>
    <property type="match status" value="1"/>
</dbReference>
<dbReference type="Pfam" id="PF04879">
    <property type="entry name" value="Molybdop_Fe4S4"/>
    <property type="match status" value="1"/>
</dbReference>
<keyword evidence="3" id="KW-0500">Molybdenum</keyword>
<dbReference type="PROSITE" id="PS51318">
    <property type="entry name" value="TAT"/>
    <property type="match status" value="1"/>
</dbReference>
<dbReference type="Pfam" id="PF00384">
    <property type="entry name" value="Molybdopterin"/>
    <property type="match status" value="1"/>
</dbReference>
<feature type="domain" description="4Fe-4S Mo/W bis-MGD-type" evidence="9">
    <location>
        <begin position="54"/>
        <end position="116"/>
    </location>
</feature>
<dbReference type="SUPFAM" id="SSF50692">
    <property type="entry name" value="ADC-like"/>
    <property type="match status" value="1"/>
</dbReference>
<reference evidence="10" key="1">
    <citation type="submission" date="2021-11" db="EMBL/GenBank/DDBJ databases">
        <title>A Novel Adlercreutzia Species, isolated from a Allomyrina dichotoma larva feces.</title>
        <authorList>
            <person name="Suh M.K."/>
        </authorList>
    </citation>
    <scope>NUCLEOTIDE SEQUENCE</scope>
    <source>
        <strain evidence="10">JBNU-10</strain>
    </source>
</reference>
<evidence type="ECO:0000313" key="11">
    <source>
        <dbReference type="Proteomes" id="UP001430755"/>
    </source>
</evidence>
<evidence type="ECO:0000256" key="1">
    <source>
        <dbReference type="ARBA" id="ARBA00001942"/>
    </source>
</evidence>
<evidence type="ECO:0000256" key="2">
    <source>
        <dbReference type="ARBA" id="ARBA00010312"/>
    </source>
</evidence>
<dbReference type="Gene3D" id="3.40.50.740">
    <property type="match status" value="2"/>
</dbReference>
<keyword evidence="6" id="KW-0560">Oxidoreductase</keyword>
<comment type="caution">
    <text evidence="10">The sequence shown here is derived from an EMBL/GenBank/DDBJ whole genome shotgun (WGS) entry which is preliminary data.</text>
</comment>
<sequence length="809" mass="88861">MDTPKATVSRRGFVKGATATTAALAAAGSVALDDLFGHAEIANATEANQEGEGEKVVQGYCSCNCASRCPLWFHVKDDEIQWIQSEKKEWDPEVPESKFRACLRGRSVRRWINDPDRLSYPMKRVGKRGEGKFERISWDEAIQTIADKLKYTYDNYGPEAVYWTLGSGVYAVTGRPIGRLLGCTGGYLGYYGTYSAAQITKVAPFVWGTKTASTPAAIQDSDLVLCMGWSPSDSMMGSTGMSKHGYNWAHEVNPEAKYIHIDPRYNDTIANTDDEWIPIRPGTDAALVAAIAHVLITEGLLDQEFLDTHTVGFDEHTMPEAYQGKNMSYHDYVMGLGYDKVEKTPAWAAEITLIPEERIVKLAHELAEAKAPFVGQYYGIQRRSNGELSSMAVSLLPVMVGAIGKPGTSTGLDVGAYSFSLPWIGGTNPCKTQISIFSWADAIDHGERMTALADGVVGADKLSTGIKFLVEYGGNCFTNQHSQSNLAHDILVDESKCEFILVFETLMNDAAKYADILLPDIMRAEQMSVINDGWSGDVASLTFGSPVHTGERFERRTSYDVCADIAEAMGVRDEFTEGKTQEEWTKSIYDGAAAKDPRMPSYEEGYEVGEFHYRNPDGYTPALKAFAEDPVANPLKTPSGKIEVFSEKLQKIAETWELPDPRDVIAPIPLYTPGAESYEECTDELPFTLTGFHYKSRTHSSWGNVEVIKQACPQEVWINTEDAAELGIENGETVSVFNNYGEVHIQAKVTPRIIPGSLAIPQGAWRDADMDGDRIDKGGCINTLATMHPSPLAKGNPQHSNIAGVRKIG</sequence>
<dbReference type="SMART" id="SM00926">
    <property type="entry name" value="Molybdop_Fe4S4"/>
    <property type="match status" value="1"/>
</dbReference>
<dbReference type="InterPro" id="IPR006655">
    <property type="entry name" value="Mopterin_OxRdtase_prok_CS"/>
</dbReference>
<dbReference type="InterPro" id="IPR019546">
    <property type="entry name" value="TAT_signal_bac_arc"/>
</dbReference>
<dbReference type="SUPFAM" id="SSF53706">
    <property type="entry name" value="Formate dehydrogenase/DMSO reductase, domains 1-3"/>
    <property type="match status" value="1"/>
</dbReference>
<proteinExistence type="inferred from homology"/>
<evidence type="ECO:0000256" key="7">
    <source>
        <dbReference type="ARBA" id="ARBA00023004"/>
    </source>
</evidence>
<dbReference type="Pfam" id="PF01568">
    <property type="entry name" value="Molydop_binding"/>
    <property type="match status" value="1"/>
</dbReference>
<dbReference type="Gene3D" id="3.40.228.10">
    <property type="entry name" value="Dimethylsulfoxide Reductase, domain 2"/>
    <property type="match status" value="1"/>
</dbReference>
<evidence type="ECO:0000256" key="3">
    <source>
        <dbReference type="ARBA" id="ARBA00022505"/>
    </source>
</evidence>
<keyword evidence="5" id="KW-0732">Signal</keyword>
<dbReference type="InterPro" id="IPR006963">
    <property type="entry name" value="Mopterin_OxRdtase_4Fe-4S_dom"/>
</dbReference>
<name>A0ABS9WDA1_9ACTN</name>
<keyword evidence="8" id="KW-0411">Iron-sulfur</keyword>
<evidence type="ECO:0000313" key="10">
    <source>
        <dbReference type="EMBL" id="MCI2240846.1"/>
    </source>
</evidence>
<keyword evidence="7" id="KW-0408">Iron</keyword>
<evidence type="ECO:0000256" key="6">
    <source>
        <dbReference type="ARBA" id="ARBA00023002"/>
    </source>
</evidence>